<dbReference type="GO" id="GO:0043137">
    <property type="term" value="P:DNA replication, removal of RNA primer"/>
    <property type="evidence" value="ECO:0007669"/>
    <property type="project" value="TreeGrafter"/>
</dbReference>
<reference evidence="15" key="1">
    <citation type="submission" date="2021-01" db="EMBL/GenBank/DDBJ databases">
        <authorList>
            <person name="Corre E."/>
            <person name="Pelletier E."/>
            <person name="Niang G."/>
            <person name="Scheremetjew M."/>
            <person name="Finn R."/>
            <person name="Kale V."/>
            <person name="Holt S."/>
            <person name="Cochrane G."/>
            <person name="Meng A."/>
            <person name="Brown T."/>
            <person name="Cohen L."/>
        </authorList>
    </citation>
    <scope>NUCLEOTIDE SEQUENCE</scope>
    <source>
        <strain evidence="15">CCMP127</strain>
    </source>
</reference>
<feature type="compositionally biased region" description="Low complexity" evidence="13">
    <location>
        <begin position="1"/>
        <end position="10"/>
    </location>
</feature>
<dbReference type="GO" id="GO:0046872">
    <property type="term" value="F:metal ion binding"/>
    <property type="evidence" value="ECO:0007669"/>
    <property type="project" value="UniProtKB-KW"/>
</dbReference>
<dbReference type="GO" id="GO:0003723">
    <property type="term" value="F:RNA binding"/>
    <property type="evidence" value="ECO:0007669"/>
    <property type="project" value="UniProtKB-UniRule"/>
</dbReference>
<dbReference type="InterPro" id="IPR001352">
    <property type="entry name" value="RNase_HII/HIII"/>
</dbReference>
<feature type="binding site" evidence="11">
    <location>
        <position position="128"/>
    </location>
    <ligand>
        <name>a divalent metal cation</name>
        <dbReference type="ChEBI" id="CHEBI:60240"/>
    </ligand>
</feature>
<protein>
    <recommendedName>
        <fullName evidence="12">Ribonuclease</fullName>
        <ecNumber evidence="12">3.1.26.4</ecNumber>
    </recommendedName>
</protein>
<dbReference type="PANTHER" id="PTHR10954:SF23">
    <property type="entry name" value="RIBONUCLEASE"/>
    <property type="match status" value="1"/>
</dbReference>
<evidence type="ECO:0000259" key="14">
    <source>
        <dbReference type="PROSITE" id="PS51975"/>
    </source>
</evidence>
<evidence type="ECO:0000256" key="1">
    <source>
        <dbReference type="ARBA" id="ARBA00000077"/>
    </source>
</evidence>
<evidence type="ECO:0000256" key="13">
    <source>
        <dbReference type="SAM" id="MobiDB-lite"/>
    </source>
</evidence>
<dbReference type="Gene3D" id="3.30.420.10">
    <property type="entry name" value="Ribonuclease H-like superfamily/Ribonuclease H"/>
    <property type="match status" value="1"/>
</dbReference>
<evidence type="ECO:0000256" key="5">
    <source>
        <dbReference type="ARBA" id="ARBA00022490"/>
    </source>
</evidence>
<evidence type="ECO:0000256" key="10">
    <source>
        <dbReference type="ARBA" id="ARBA00023211"/>
    </source>
</evidence>
<dbReference type="EC" id="3.1.26.4" evidence="12"/>
<dbReference type="AlphaFoldDB" id="A0A7S3L3Z4"/>
<dbReference type="NCBIfam" id="NF000595">
    <property type="entry name" value="PRK00015.1-3"/>
    <property type="match status" value="1"/>
</dbReference>
<comment type="function">
    <text evidence="2 12">Endonuclease that specifically degrades the RNA of RNA-DNA hybrids.</text>
</comment>
<feature type="binding site" evidence="11">
    <location>
        <position position="264"/>
    </location>
    <ligand>
        <name>a divalent metal cation</name>
        <dbReference type="ChEBI" id="CHEBI:60240"/>
    </ligand>
</feature>
<dbReference type="PANTHER" id="PTHR10954">
    <property type="entry name" value="RIBONUCLEASE H2 SUBUNIT A"/>
    <property type="match status" value="1"/>
</dbReference>
<dbReference type="GO" id="GO:0032299">
    <property type="term" value="C:ribonuclease H2 complex"/>
    <property type="evidence" value="ECO:0007669"/>
    <property type="project" value="TreeGrafter"/>
</dbReference>
<feature type="domain" description="RNase H type-2" evidence="14">
    <location>
        <begin position="122"/>
        <end position="356"/>
    </location>
</feature>
<organism evidence="15">
    <name type="scientific">Amphora coffeiformis</name>
    <dbReference type="NCBI Taxonomy" id="265554"/>
    <lineage>
        <taxon>Eukaryota</taxon>
        <taxon>Sar</taxon>
        <taxon>Stramenopiles</taxon>
        <taxon>Ochrophyta</taxon>
        <taxon>Bacillariophyta</taxon>
        <taxon>Bacillariophyceae</taxon>
        <taxon>Bacillariophycidae</taxon>
        <taxon>Thalassiophysales</taxon>
        <taxon>Catenulaceae</taxon>
        <taxon>Amphora</taxon>
    </lineage>
</organism>
<proteinExistence type="inferred from homology"/>
<dbReference type="EMBL" id="HBIM01008340">
    <property type="protein sequence ID" value="CAE0409430.1"/>
    <property type="molecule type" value="Transcribed_RNA"/>
</dbReference>
<dbReference type="InterPro" id="IPR036397">
    <property type="entry name" value="RNaseH_sf"/>
</dbReference>
<dbReference type="GO" id="GO:0005737">
    <property type="term" value="C:cytoplasm"/>
    <property type="evidence" value="ECO:0007669"/>
    <property type="project" value="UniProtKB-SubCell"/>
</dbReference>
<keyword evidence="10" id="KW-0464">Manganese</keyword>
<keyword evidence="8 11" id="KW-0255">Endonuclease</keyword>
<comment type="cofactor">
    <cofactor evidence="11">
        <name>Mn(2+)</name>
        <dbReference type="ChEBI" id="CHEBI:29035"/>
    </cofactor>
    <cofactor evidence="11">
        <name>Mg(2+)</name>
        <dbReference type="ChEBI" id="CHEBI:18420"/>
    </cofactor>
    <text evidence="11">Manganese or magnesium. Binds 1 divalent metal ion per monomer in the absence of substrate. May bind a second metal ion after substrate binding.</text>
</comment>
<evidence type="ECO:0000256" key="11">
    <source>
        <dbReference type="PROSITE-ProRule" id="PRU01319"/>
    </source>
</evidence>
<keyword evidence="5" id="KW-0963">Cytoplasm</keyword>
<feature type="binding site" evidence="11">
    <location>
        <position position="129"/>
    </location>
    <ligand>
        <name>a divalent metal cation</name>
        <dbReference type="ChEBI" id="CHEBI:60240"/>
    </ligand>
</feature>
<evidence type="ECO:0000256" key="4">
    <source>
        <dbReference type="ARBA" id="ARBA00007383"/>
    </source>
</evidence>
<dbReference type="InterPro" id="IPR012337">
    <property type="entry name" value="RNaseH-like_sf"/>
</dbReference>
<comment type="similarity">
    <text evidence="4 12">Belongs to the RNase HII family.</text>
</comment>
<accession>A0A7S3L3Z4</accession>
<evidence type="ECO:0000256" key="12">
    <source>
        <dbReference type="RuleBase" id="RU003515"/>
    </source>
</evidence>
<keyword evidence="9 11" id="KW-0378">Hydrolase</keyword>
<dbReference type="CDD" id="cd07182">
    <property type="entry name" value="RNase_HII_bacteria_HII_like"/>
    <property type="match status" value="1"/>
</dbReference>
<dbReference type="SUPFAM" id="SSF53098">
    <property type="entry name" value="Ribonuclease H-like"/>
    <property type="match status" value="1"/>
</dbReference>
<comment type="subcellular location">
    <subcellularLocation>
        <location evidence="3">Cytoplasm</location>
    </subcellularLocation>
</comment>
<comment type="catalytic activity">
    <reaction evidence="1 11 12">
        <text>Endonucleolytic cleavage to 5'-phosphomonoester.</text>
        <dbReference type="EC" id="3.1.26.4"/>
    </reaction>
</comment>
<sequence>MTTSTVVTTTVKHHHHHLRSSRRLRGLPAELHAAASDDGPVPGARNDHDDNDMSGPNKPLKKARRSLSKTVAKPQAEKQSAKASWKDGVCMDCLPRTREKALLGATNNDDASSSSSSSSTVRYVLGVDEAGRGPLAGPVVAAAVWLPVDISGIIDSKKITSEPMREALYEQIMQATLESSSSTNQEIKWAVAIVNAQCIDKINILQATLLGMRMSLQALMSCPEADLLNKSNEATVTMPGTYVVTNQNKNTKPFPPDACYALIDGNRLPADLPCPGETIVKGDGREYAIAAASILAKVTRDRLMHGYDVLYPAYGLAQHKGYPTAAHMAAVHTHGASPIHRRTFAPLKHWEFDANGKIVGDKKVAAKSSSKTKKGTTIE</sequence>
<dbReference type="GO" id="GO:0004523">
    <property type="term" value="F:RNA-DNA hybrid ribonuclease activity"/>
    <property type="evidence" value="ECO:0007669"/>
    <property type="project" value="UniProtKB-UniRule"/>
</dbReference>
<dbReference type="Pfam" id="PF01351">
    <property type="entry name" value="RNase_HII"/>
    <property type="match status" value="2"/>
</dbReference>
<evidence type="ECO:0000256" key="9">
    <source>
        <dbReference type="ARBA" id="ARBA00022801"/>
    </source>
</evidence>
<keyword evidence="7 11" id="KW-0479">Metal-binding</keyword>
<evidence type="ECO:0000313" key="15">
    <source>
        <dbReference type="EMBL" id="CAE0409430.1"/>
    </source>
</evidence>
<dbReference type="InterPro" id="IPR024567">
    <property type="entry name" value="RNase_HII/HIII_dom"/>
</dbReference>
<feature type="region of interest" description="Disordered" evidence="13">
    <location>
        <begin position="1"/>
        <end position="84"/>
    </location>
</feature>
<evidence type="ECO:0000256" key="6">
    <source>
        <dbReference type="ARBA" id="ARBA00022722"/>
    </source>
</evidence>
<name>A0A7S3L3Z4_9STRA</name>
<dbReference type="GO" id="GO:0006298">
    <property type="term" value="P:mismatch repair"/>
    <property type="evidence" value="ECO:0007669"/>
    <property type="project" value="TreeGrafter"/>
</dbReference>
<gene>
    <name evidence="15" type="ORF">ACOF00016_LOCUS7076</name>
</gene>
<evidence type="ECO:0000256" key="3">
    <source>
        <dbReference type="ARBA" id="ARBA00004496"/>
    </source>
</evidence>
<feature type="compositionally biased region" description="Basic residues" evidence="13">
    <location>
        <begin position="11"/>
        <end position="25"/>
    </location>
</feature>
<evidence type="ECO:0000256" key="8">
    <source>
        <dbReference type="ARBA" id="ARBA00022759"/>
    </source>
</evidence>
<dbReference type="InterPro" id="IPR022898">
    <property type="entry name" value="RNase_HII"/>
</dbReference>
<dbReference type="PROSITE" id="PS51975">
    <property type="entry name" value="RNASE_H_2"/>
    <property type="match status" value="1"/>
</dbReference>
<keyword evidence="6 11" id="KW-0540">Nuclease</keyword>
<evidence type="ECO:0000256" key="7">
    <source>
        <dbReference type="ARBA" id="ARBA00022723"/>
    </source>
</evidence>
<evidence type="ECO:0000256" key="2">
    <source>
        <dbReference type="ARBA" id="ARBA00004065"/>
    </source>
</evidence>